<sequence length="452" mass="49652">MADTIKIGIDFGTTNSSVALARPDGAVELVHFPTATTPTESFRSVLYLEQSKSGIASFTGPSAIQQYLEAEHPGRLIQSLKSYLPSRSLTGTEVFGRRYTLEDLISRILTDLRLRTEQTLATPLTPETPITVGRPVRFVSAETEEDDAYATERLRSAFTQAGYPDVAFELEPIAAAYAYEATLDHDELILIGDFGGGTSDFSLLHVGPSYASQPSREILGNSGLGLAGDAFDARIVRKLVSPALGADTLEKTYANPFAAPMPKRFPGRAAVLPPQRELKIIPAVPAWIYANLERWHYLSFLKTRNVTEILRAARARAEEPEKVEALIALIEEDLGYQLHQAVQRLKIDLSRAETATFRFPELDPAGQLSKEVTRADFEQWIAADLESIENCVDGLLATTNTTKEKVDRVFLTGGTSFVPAVRRIFETRFSPARVVTGNEFTSVARGLALRST</sequence>
<dbReference type="CDD" id="cd10231">
    <property type="entry name" value="ASKHA_NBD_HSP70_YegD-like"/>
    <property type="match status" value="1"/>
</dbReference>
<dbReference type="InterPro" id="IPR043129">
    <property type="entry name" value="ATPase_NBD"/>
</dbReference>
<keyword evidence="3" id="KW-0067">ATP-binding</keyword>
<comment type="caution">
    <text evidence="4">The sequence shown here is derived from an EMBL/GenBank/DDBJ whole genome shotgun (WGS) entry which is preliminary data.</text>
</comment>
<keyword evidence="5" id="KW-1185">Reference proteome</keyword>
<dbReference type="PANTHER" id="PTHR42749">
    <property type="entry name" value="CELL SHAPE-DETERMINING PROTEIN MREB"/>
    <property type="match status" value="1"/>
</dbReference>
<keyword evidence="4" id="KW-0346">Stress response</keyword>
<dbReference type="OrthoDB" id="9807934at2"/>
<proteinExistence type="inferred from homology"/>
<evidence type="ECO:0000256" key="1">
    <source>
        <dbReference type="ARBA" id="ARBA00007381"/>
    </source>
</evidence>
<dbReference type="AlphaFoldDB" id="A0A4V1L592"/>
<gene>
    <name evidence="4" type="ORF">GRAN_4058</name>
</gene>
<reference evidence="5" key="2">
    <citation type="submission" date="2019-02" db="EMBL/GenBank/DDBJ databases">
        <title>Granulicella sibirica sp. nov., a psychrotolerant acidobacterium isolated from an organic soil layer in forested tundra, West Siberia.</title>
        <authorList>
            <person name="Oshkin I.Y."/>
            <person name="Kulichevskaya I.S."/>
            <person name="Rijpstra W.I.C."/>
            <person name="Sinninghe Damste J.S."/>
            <person name="Rakitin A.L."/>
            <person name="Ravin N.V."/>
            <person name="Dedysh S.N."/>
        </authorList>
    </citation>
    <scope>NUCLEOTIDE SEQUENCE [LARGE SCALE GENOMIC DNA]</scope>
    <source>
        <strain evidence="5">AF10</strain>
    </source>
</reference>
<accession>A0A4V1L592</accession>
<protein>
    <submittedName>
        <fullName evidence="4">Putative heat shock protein YegD</fullName>
    </submittedName>
</protein>
<evidence type="ECO:0000313" key="4">
    <source>
        <dbReference type="EMBL" id="RXH54954.1"/>
    </source>
</evidence>
<dbReference type="Pfam" id="PF00012">
    <property type="entry name" value="HSP70"/>
    <property type="match status" value="2"/>
</dbReference>
<dbReference type="InterPro" id="IPR018181">
    <property type="entry name" value="Heat_shock_70_CS"/>
</dbReference>
<dbReference type="EMBL" id="RDSM01000003">
    <property type="protein sequence ID" value="RXH54954.1"/>
    <property type="molecule type" value="Genomic_DNA"/>
</dbReference>
<dbReference type="Proteomes" id="UP000289437">
    <property type="component" value="Unassembled WGS sequence"/>
</dbReference>
<dbReference type="SUPFAM" id="SSF53067">
    <property type="entry name" value="Actin-like ATPase domain"/>
    <property type="match status" value="2"/>
</dbReference>
<dbReference type="RefSeq" id="WP_128914655.1">
    <property type="nucleotide sequence ID" value="NZ_RDSM01000003.1"/>
</dbReference>
<evidence type="ECO:0000256" key="3">
    <source>
        <dbReference type="ARBA" id="ARBA00022840"/>
    </source>
</evidence>
<dbReference type="Gene3D" id="3.30.420.40">
    <property type="match status" value="3"/>
</dbReference>
<evidence type="ECO:0000313" key="5">
    <source>
        <dbReference type="Proteomes" id="UP000289437"/>
    </source>
</evidence>
<reference evidence="4 5" key="1">
    <citation type="submission" date="2018-11" db="EMBL/GenBank/DDBJ databases">
        <authorList>
            <person name="Mardanov A.V."/>
            <person name="Ravin N.V."/>
            <person name="Dedysh S.N."/>
        </authorList>
    </citation>
    <scope>NUCLEOTIDE SEQUENCE [LARGE SCALE GENOMIC DNA]</scope>
    <source>
        <strain evidence="4 5">AF10</strain>
    </source>
</reference>
<dbReference type="PANTHER" id="PTHR42749:SF1">
    <property type="entry name" value="CELL SHAPE-DETERMINING PROTEIN MREB"/>
    <property type="match status" value="1"/>
</dbReference>
<dbReference type="GO" id="GO:0140662">
    <property type="term" value="F:ATP-dependent protein folding chaperone"/>
    <property type="evidence" value="ECO:0007669"/>
    <property type="project" value="InterPro"/>
</dbReference>
<comment type="similarity">
    <text evidence="1">Belongs to the heat shock protein 70 family.</text>
</comment>
<dbReference type="PROSITE" id="PS01036">
    <property type="entry name" value="HSP70_3"/>
    <property type="match status" value="1"/>
</dbReference>
<name>A0A4V1L592_9BACT</name>
<organism evidence="4 5">
    <name type="scientific">Granulicella sibirica</name>
    <dbReference type="NCBI Taxonomy" id="2479048"/>
    <lineage>
        <taxon>Bacteria</taxon>
        <taxon>Pseudomonadati</taxon>
        <taxon>Acidobacteriota</taxon>
        <taxon>Terriglobia</taxon>
        <taxon>Terriglobales</taxon>
        <taxon>Acidobacteriaceae</taxon>
        <taxon>Granulicella</taxon>
    </lineage>
</organism>
<dbReference type="InterPro" id="IPR013126">
    <property type="entry name" value="Hsp_70_fam"/>
</dbReference>
<dbReference type="Gene3D" id="3.90.640.10">
    <property type="entry name" value="Actin, Chain A, domain 4"/>
    <property type="match status" value="2"/>
</dbReference>
<dbReference type="GO" id="GO:0005524">
    <property type="term" value="F:ATP binding"/>
    <property type="evidence" value="ECO:0007669"/>
    <property type="project" value="UniProtKB-KW"/>
</dbReference>
<evidence type="ECO:0000256" key="2">
    <source>
        <dbReference type="ARBA" id="ARBA00022741"/>
    </source>
</evidence>
<keyword evidence="2" id="KW-0547">Nucleotide-binding</keyword>
<dbReference type="InterPro" id="IPR042054">
    <property type="entry name" value="YegD-like"/>
</dbReference>